<feature type="domain" description="DUF2293" evidence="2">
    <location>
        <begin position="39"/>
        <end position="118"/>
    </location>
</feature>
<dbReference type="EMBL" id="AP018907">
    <property type="protein sequence ID" value="BBF91568.1"/>
    <property type="molecule type" value="Genomic_DNA"/>
</dbReference>
<dbReference type="Proteomes" id="UP000266934">
    <property type="component" value="Chromosome"/>
</dbReference>
<dbReference type="InterPro" id="IPR018744">
    <property type="entry name" value="DUF2293"/>
</dbReference>
<evidence type="ECO:0000256" key="1">
    <source>
        <dbReference type="SAM" id="MobiDB-lite"/>
    </source>
</evidence>
<accession>A0A348FW85</accession>
<evidence type="ECO:0000259" key="2">
    <source>
        <dbReference type="Pfam" id="PF10056"/>
    </source>
</evidence>
<dbReference type="AlphaFoldDB" id="A0A348FW85"/>
<dbReference type="Pfam" id="PF10056">
    <property type="entry name" value="DUF2293"/>
    <property type="match status" value="1"/>
</dbReference>
<organism evidence="3 4">
    <name type="scientific">Blastochloris tepida</name>
    <dbReference type="NCBI Taxonomy" id="2233851"/>
    <lineage>
        <taxon>Bacteria</taxon>
        <taxon>Pseudomonadati</taxon>
        <taxon>Pseudomonadota</taxon>
        <taxon>Alphaproteobacteria</taxon>
        <taxon>Hyphomicrobiales</taxon>
        <taxon>Blastochloridaceae</taxon>
        <taxon>Blastochloris</taxon>
    </lineage>
</organism>
<keyword evidence="4" id="KW-1185">Reference proteome</keyword>
<name>A0A348FW85_9HYPH</name>
<sequence length="137" mass="15119">MPGRHAADRPQAASGGCRPAGRTMSGAAGTRRQRALRKAIRELAPHIPLADAEPIFREALSAPTLRSLPPSIAVWLATTAHIRHRHTDYDALLADGYDRDAARFFVVDRMNEILTQWGATRLVDPEVEDTEIEQFPA</sequence>
<gene>
    <name evidence="3" type="ORF">BLTE_02530</name>
</gene>
<proteinExistence type="predicted"/>
<protein>
    <recommendedName>
        <fullName evidence="2">DUF2293 domain-containing protein</fullName>
    </recommendedName>
</protein>
<dbReference type="KEGG" id="blag:BLTE_02530"/>
<feature type="region of interest" description="Disordered" evidence="1">
    <location>
        <begin position="1"/>
        <end position="31"/>
    </location>
</feature>
<evidence type="ECO:0000313" key="4">
    <source>
        <dbReference type="Proteomes" id="UP000266934"/>
    </source>
</evidence>
<evidence type="ECO:0000313" key="3">
    <source>
        <dbReference type="EMBL" id="BBF91568.1"/>
    </source>
</evidence>
<reference evidence="3 4" key="1">
    <citation type="submission" date="2018-08" db="EMBL/GenBank/DDBJ databases">
        <title>Complete genome sequencing of Blastochloris tepida GI.</title>
        <authorList>
            <person name="Tsukatani Y."/>
            <person name="Mori H."/>
        </authorList>
    </citation>
    <scope>NUCLEOTIDE SEQUENCE [LARGE SCALE GENOMIC DNA]</scope>
    <source>
        <strain evidence="3 4">GI</strain>
    </source>
</reference>